<feature type="region of interest" description="Disordered" evidence="1">
    <location>
        <begin position="208"/>
        <end position="263"/>
    </location>
</feature>
<evidence type="ECO:0000256" key="2">
    <source>
        <dbReference type="SAM" id="Phobius"/>
    </source>
</evidence>
<proteinExistence type="predicted"/>
<feature type="compositionally biased region" description="Low complexity" evidence="1">
    <location>
        <begin position="1"/>
        <end position="37"/>
    </location>
</feature>
<name>A0A4Q1BDD4_TREME</name>
<comment type="caution">
    <text evidence="3">The sequence shown here is derived from an EMBL/GenBank/DDBJ whole genome shotgun (WGS) entry which is preliminary data.</text>
</comment>
<evidence type="ECO:0000256" key="1">
    <source>
        <dbReference type="SAM" id="MobiDB-lite"/>
    </source>
</evidence>
<feature type="transmembrane region" description="Helical" evidence="2">
    <location>
        <begin position="86"/>
        <end position="105"/>
    </location>
</feature>
<keyword evidence="2" id="KW-0472">Membrane</keyword>
<sequence length="263" mass="28845">MSSSARPSSSQQRPSSSSRPSGSRSDQQRTSSSSKSAAPEKEAEPEDVDERTPEQVRQDEFDAFIKTSMTTHLDFLGPPLTTLSSAFNMPVLHVALCLAPVIVLLHVSLASSLQKHFTYFLLLVPLRCTLHSIADESGSGRGVDAPQWLGFWLFWFTFQGVSGWVKIWRPGWEKVVSLGGLVGLLTMGGPWWSKAGLRSSDSSDLQKALAREKKAEAKRRGDEAKTAKDKRTLAISTDDQTDKDKQRAKAKAEAARRAGRSGK</sequence>
<keyword evidence="2" id="KW-1133">Transmembrane helix</keyword>
<gene>
    <name evidence="3" type="ORF">M231_06779</name>
</gene>
<accession>A0A4Q1BDD4</accession>
<organism evidence="3 4">
    <name type="scientific">Tremella mesenterica</name>
    <name type="common">Jelly fungus</name>
    <dbReference type="NCBI Taxonomy" id="5217"/>
    <lineage>
        <taxon>Eukaryota</taxon>
        <taxon>Fungi</taxon>
        <taxon>Dikarya</taxon>
        <taxon>Basidiomycota</taxon>
        <taxon>Agaricomycotina</taxon>
        <taxon>Tremellomycetes</taxon>
        <taxon>Tremellales</taxon>
        <taxon>Tremellaceae</taxon>
        <taxon>Tremella</taxon>
    </lineage>
</organism>
<protein>
    <submittedName>
        <fullName evidence="3">Uncharacterized protein</fullName>
    </submittedName>
</protein>
<feature type="region of interest" description="Disordered" evidence="1">
    <location>
        <begin position="1"/>
        <end position="55"/>
    </location>
</feature>
<dbReference type="VEuPathDB" id="FungiDB:TREMEDRAFT_62637"/>
<dbReference type="InParanoid" id="A0A4Q1BDD4"/>
<keyword evidence="4" id="KW-1185">Reference proteome</keyword>
<reference evidence="3 4" key="1">
    <citation type="submission" date="2016-06" db="EMBL/GenBank/DDBJ databases">
        <title>Evolution of pathogenesis and genome organization in the Tremellales.</title>
        <authorList>
            <person name="Cuomo C."/>
            <person name="Litvintseva A."/>
            <person name="Heitman J."/>
            <person name="Chen Y."/>
            <person name="Sun S."/>
            <person name="Springer D."/>
            <person name="Dromer F."/>
            <person name="Young S."/>
            <person name="Zeng Q."/>
            <person name="Chapman S."/>
            <person name="Gujja S."/>
            <person name="Saif S."/>
            <person name="Birren B."/>
        </authorList>
    </citation>
    <scope>NUCLEOTIDE SEQUENCE [LARGE SCALE GENOMIC DNA]</scope>
    <source>
        <strain evidence="3 4">ATCC 28783</strain>
    </source>
</reference>
<feature type="compositionally biased region" description="Basic and acidic residues" evidence="1">
    <location>
        <begin position="209"/>
        <end position="232"/>
    </location>
</feature>
<evidence type="ECO:0000313" key="3">
    <source>
        <dbReference type="EMBL" id="RXK35956.1"/>
    </source>
</evidence>
<keyword evidence="2" id="KW-0812">Transmembrane</keyword>
<feature type="transmembrane region" description="Helical" evidence="2">
    <location>
        <begin position="149"/>
        <end position="168"/>
    </location>
</feature>
<evidence type="ECO:0000313" key="4">
    <source>
        <dbReference type="Proteomes" id="UP000289152"/>
    </source>
</evidence>
<feature type="compositionally biased region" description="Basic and acidic residues" evidence="1">
    <location>
        <begin position="240"/>
        <end position="256"/>
    </location>
</feature>
<dbReference type="Proteomes" id="UP000289152">
    <property type="component" value="Unassembled WGS sequence"/>
</dbReference>
<dbReference type="AlphaFoldDB" id="A0A4Q1BDD4"/>
<dbReference type="EMBL" id="SDIL01000114">
    <property type="protein sequence ID" value="RXK35956.1"/>
    <property type="molecule type" value="Genomic_DNA"/>
</dbReference>